<dbReference type="PROSITE" id="PS50075">
    <property type="entry name" value="CARRIER"/>
    <property type="match status" value="1"/>
</dbReference>
<dbReference type="InterPro" id="IPR020806">
    <property type="entry name" value="PKS_PP-bd"/>
</dbReference>
<keyword evidence="1" id="KW-0596">Phosphopantetheine</keyword>
<sequence length="86" mass="8933">MDVTASLKERVLAEVLVTARGVIGQELAADADPIASGFDSIASLQLAAALEEGLGLVCTLEDVFDALSFSALADVLAQRIDTARDQ</sequence>
<feature type="domain" description="Carrier" evidence="3">
    <location>
        <begin position="6"/>
        <end position="80"/>
    </location>
</feature>
<dbReference type="RefSeq" id="WP_212528773.1">
    <property type="nucleotide sequence ID" value="NZ_JAGSOG010000053.1"/>
</dbReference>
<comment type="caution">
    <text evidence="4">The sequence shown here is derived from an EMBL/GenBank/DDBJ whole genome shotgun (WGS) entry which is preliminary data.</text>
</comment>
<organism evidence="4 5">
    <name type="scientific">Actinospica durhamensis</name>
    <dbReference type="NCBI Taxonomy" id="1508375"/>
    <lineage>
        <taxon>Bacteria</taxon>
        <taxon>Bacillati</taxon>
        <taxon>Actinomycetota</taxon>
        <taxon>Actinomycetes</taxon>
        <taxon>Catenulisporales</taxon>
        <taxon>Actinospicaceae</taxon>
        <taxon>Actinospica</taxon>
    </lineage>
</organism>
<dbReference type="InterPro" id="IPR009081">
    <property type="entry name" value="PP-bd_ACP"/>
</dbReference>
<protein>
    <submittedName>
        <fullName evidence="4">Acyl carrier protein</fullName>
    </submittedName>
</protein>
<keyword evidence="2" id="KW-0597">Phosphoprotein</keyword>
<dbReference type="SMART" id="SM00823">
    <property type="entry name" value="PKS_PP"/>
    <property type="match status" value="1"/>
</dbReference>
<evidence type="ECO:0000256" key="1">
    <source>
        <dbReference type="ARBA" id="ARBA00022450"/>
    </source>
</evidence>
<evidence type="ECO:0000256" key="2">
    <source>
        <dbReference type="ARBA" id="ARBA00022553"/>
    </source>
</evidence>
<dbReference type="PROSITE" id="PS00012">
    <property type="entry name" value="PHOSPHOPANTETHEINE"/>
    <property type="match status" value="1"/>
</dbReference>
<dbReference type="InterPro" id="IPR036736">
    <property type="entry name" value="ACP-like_sf"/>
</dbReference>
<dbReference type="Pfam" id="PF00550">
    <property type="entry name" value="PP-binding"/>
    <property type="match status" value="1"/>
</dbReference>
<accession>A0A941IQI7</accession>
<gene>
    <name evidence="4" type="ORF">KDL01_13335</name>
</gene>
<dbReference type="AlphaFoldDB" id="A0A941IQI7"/>
<dbReference type="EMBL" id="JAGSOG010000053">
    <property type="protein sequence ID" value="MBR7834252.1"/>
    <property type="molecule type" value="Genomic_DNA"/>
</dbReference>
<reference evidence="4" key="1">
    <citation type="submission" date="2021-04" db="EMBL/GenBank/DDBJ databases">
        <title>Genome based classification of Actinospica acidithermotolerans sp. nov., an actinobacterium isolated from an Indonesian hot spring.</title>
        <authorList>
            <person name="Kusuma A.B."/>
            <person name="Putra K.E."/>
            <person name="Nafisah S."/>
            <person name="Loh J."/>
            <person name="Nouioui I."/>
            <person name="Goodfellow M."/>
        </authorList>
    </citation>
    <scope>NUCLEOTIDE SEQUENCE</scope>
    <source>
        <strain evidence="4">CSCA 57</strain>
    </source>
</reference>
<evidence type="ECO:0000259" key="3">
    <source>
        <dbReference type="PROSITE" id="PS50075"/>
    </source>
</evidence>
<dbReference type="InterPro" id="IPR006162">
    <property type="entry name" value="Ppantetheine_attach_site"/>
</dbReference>
<dbReference type="GO" id="GO:0031177">
    <property type="term" value="F:phosphopantetheine binding"/>
    <property type="evidence" value="ECO:0007669"/>
    <property type="project" value="InterPro"/>
</dbReference>
<evidence type="ECO:0000313" key="5">
    <source>
        <dbReference type="Proteomes" id="UP000675781"/>
    </source>
</evidence>
<dbReference type="Gene3D" id="1.10.1200.10">
    <property type="entry name" value="ACP-like"/>
    <property type="match status" value="1"/>
</dbReference>
<proteinExistence type="predicted"/>
<evidence type="ECO:0000313" key="4">
    <source>
        <dbReference type="EMBL" id="MBR7834252.1"/>
    </source>
</evidence>
<dbReference type="Proteomes" id="UP000675781">
    <property type="component" value="Unassembled WGS sequence"/>
</dbReference>
<keyword evidence="5" id="KW-1185">Reference proteome</keyword>
<name>A0A941IQI7_9ACTN</name>
<dbReference type="SUPFAM" id="SSF47336">
    <property type="entry name" value="ACP-like"/>
    <property type="match status" value="1"/>
</dbReference>